<proteinExistence type="predicted"/>
<organism evidence="1 2">
    <name type="scientific">Candidatus Campbellbacteria bacterium RIFCSPLOWO2_01_FULL_34_15</name>
    <dbReference type="NCBI Taxonomy" id="1797579"/>
    <lineage>
        <taxon>Bacteria</taxon>
        <taxon>Candidatus Campbelliibacteriota</taxon>
    </lineage>
</organism>
<protein>
    <submittedName>
        <fullName evidence="1">Uncharacterized protein</fullName>
    </submittedName>
</protein>
<evidence type="ECO:0000313" key="1">
    <source>
        <dbReference type="EMBL" id="OGD68456.1"/>
    </source>
</evidence>
<sequence>MANDPNTRVCSDLWWPFREIAENLTDDIGSPRTTLIGPDEQTIRSSSAVLAGTISFVFNIGHSAGPDEFIATCDSVRIPATALPTSDFLFAHGCDTVCETGPEMFASRAKATIGFCELASPECYSCLQSSPSFTQAIADAIAEGLTIGDAFAYAGSLHPECVDSMACARFVGDPTIKIYTPPAECGDRANTYASHEEDWPSSSVWCEHGIPNTLPSFPKEGETSTWTCSEIENDTIVQCSASKEKRKSVMFYLPVILSAGKNK</sequence>
<reference evidence="1 2" key="1">
    <citation type="journal article" date="2016" name="Nat. Commun.">
        <title>Thousands of microbial genomes shed light on interconnected biogeochemical processes in an aquifer system.</title>
        <authorList>
            <person name="Anantharaman K."/>
            <person name="Brown C.T."/>
            <person name="Hug L.A."/>
            <person name="Sharon I."/>
            <person name="Castelle C.J."/>
            <person name="Probst A.J."/>
            <person name="Thomas B.C."/>
            <person name="Singh A."/>
            <person name="Wilkins M.J."/>
            <person name="Karaoz U."/>
            <person name="Brodie E.L."/>
            <person name="Williams K.H."/>
            <person name="Hubbard S.S."/>
            <person name="Banfield J.F."/>
        </authorList>
    </citation>
    <scope>NUCLEOTIDE SEQUENCE [LARGE SCALE GENOMIC DNA]</scope>
</reference>
<evidence type="ECO:0000313" key="2">
    <source>
        <dbReference type="Proteomes" id="UP000176865"/>
    </source>
</evidence>
<comment type="caution">
    <text evidence="1">The sequence shown here is derived from an EMBL/GenBank/DDBJ whole genome shotgun (WGS) entry which is preliminary data.</text>
</comment>
<accession>A0A1F5EMJ8</accession>
<gene>
    <name evidence="1" type="ORF">A2996_01555</name>
</gene>
<dbReference type="Proteomes" id="UP000176865">
    <property type="component" value="Unassembled WGS sequence"/>
</dbReference>
<name>A0A1F5EMJ8_9BACT</name>
<dbReference type="AlphaFoldDB" id="A0A1F5EMJ8"/>
<dbReference type="EMBL" id="MFAB01000026">
    <property type="protein sequence ID" value="OGD68456.1"/>
    <property type="molecule type" value="Genomic_DNA"/>
</dbReference>